<feature type="chain" id="PRO_5015419747" description="Ubiquitin 3 binding protein But2 C-terminal domain-containing protein" evidence="1">
    <location>
        <begin position="19"/>
        <end position="140"/>
    </location>
</feature>
<keyword evidence="1" id="KW-0732">Signal</keyword>
<reference evidence="2 3" key="1">
    <citation type="journal article" date="2018" name="Front. Microbiol.">
        <title>Genome-Wide Analysis of Corynespora cassiicola Leaf Fall Disease Putative Effectors.</title>
        <authorList>
            <person name="Lopez D."/>
            <person name="Ribeiro S."/>
            <person name="Label P."/>
            <person name="Fumanal B."/>
            <person name="Venisse J.S."/>
            <person name="Kohler A."/>
            <person name="de Oliveira R.R."/>
            <person name="Labutti K."/>
            <person name="Lipzen A."/>
            <person name="Lail K."/>
            <person name="Bauer D."/>
            <person name="Ohm R.A."/>
            <person name="Barry K.W."/>
            <person name="Spatafora J."/>
            <person name="Grigoriev I.V."/>
            <person name="Martin F.M."/>
            <person name="Pujade-Renaud V."/>
        </authorList>
    </citation>
    <scope>NUCLEOTIDE SEQUENCE [LARGE SCALE GENOMIC DNA]</scope>
    <source>
        <strain evidence="2 3">Philippines</strain>
    </source>
</reference>
<accession>A0A2T2P6N9</accession>
<keyword evidence="3" id="KW-1185">Reference proteome</keyword>
<gene>
    <name evidence="2" type="ORF">BS50DRAFT_629300</name>
</gene>
<sequence length="140" mass="15272">MTLLALLLAALVSTHVNASPNNKMHQVHYPRVLTPTGSPSSCGSLITAHPPFVWLDMLPDSACHAFSFGKHRPFLQLEGNSCMVLLYMTNDYSAKPILLDTTLERRDRVPANVFANLQTGSFIATSSGMVPCYGPSNYFG</sequence>
<evidence type="ECO:0000313" key="2">
    <source>
        <dbReference type="EMBL" id="PSN73253.1"/>
    </source>
</evidence>
<dbReference type="AlphaFoldDB" id="A0A2T2P6N9"/>
<evidence type="ECO:0000256" key="1">
    <source>
        <dbReference type="SAM" id="SignalP"/>
    </source>
</evidence>
<dbReference type="Proteomes" id="UP000240883">
    <property type="component" value="Unassembled WGS sequence"/>
</dbReference>
<dbReference type="EMBL" id="KZ678129">
    <property type="protein sequence ID" value="PSN73253.1"/>
    <property type="molecule type" value="Genomic_DNA"/>
</dbReference>
<evidence type="ECO:0000313" key="3">
    <source>
        <dbReference type="Proteomes" id="UP000240883"/>
    </source>
</evidence>
<proteinExistence type="predicted"/>
<protein>
    <recommendedName>
        <fullName evidence="4">Ubiquitin 3 binding protein But2 C-terminal domain-containing protein</fullName>
    </recommendedName>
</protein>
<feature type="signal peptide" evidence="1">
    <location>
        <begin position="1"/>
        <end position="18"/>
    </location>
</feature>
<organism evidence="2 3">
    <name type="scientific">Corynespora cassiicola Philippines</name>
    <dbReference type="NCBI Taxonomy" id="1448308"/>
    <lineage>
        <taxon>Eukaryota</taxon>
        <taxon>Fungi</taxon>
        <taxon>Dikarya</taxon>
        <taxon>Ascomycota</taxon>
        <taxon>Pezizomycotina</taxon>
        <taxon>Dothideomycetes</taxon>
        <taxon>Pleosporomycetidae</taxon>
        <taxon>Pleosporales</taxon>
        <taxon>Corynesporascaceae</taxon>
        <taxon>Corynespora</taxon>
    </lineage>
</organism>
<name>A0A2T2P6N9_CORCC</name>
<evidence type="ECO:0008006" key="4">
    <source>
        <dbReference type="Google" id="ProtNLM"/>
    </source>
</evidence>